<sequence length="195" mass="22417">MALRIDRLTTLEQLAAIRTEWNALLAHNAINEVFLTWEWQDAWWRAYSHGELFVLVGRDAHGALHGIAPWFIDTRRPEERVLRPIGCVDVTDYLDIIAPQARREAFCSSLAAYLHAHSDAFTRINLCNVHGQSPSLVDLPAALERVGFQVTLRPQEVCPVIQLPDTFEGYLESLDKKQRHEARRKLRRAENAEER</sequence>
<gene>
    <name evidence="1" type="ORF">CUN49_07075</name>
</gene>
<proteinExistence type="predicted"/>
<evidence type="ECO:0008006" key="3">
    <source>
        <dbReference type="Google" id="ProtNLM"/>
    </source>
</evidence>
<reference evidence="1 2" key="1">
    <citation type="submission" date="2017-11" db="EMBL/GenBank/DDBJ databases">
        <title>Evolution of Phototrophy in the Chloroflexi Phylum Driven by Horizontal Gene Transfer.</title>
        <authorList>
            <person name="Ward L.M."/>
            <person name="Hemp J."/>
            <person name="Shih P.M."/>
            <person name="Mcglynn S.E."/>
            <person name="Fischer W."/>
        </authorList>
    </citation>
    <scope>NUCLEOTIDE SEQUENCE [LARGE SCALE GENOMIC DNA]</scope>
    <source>
        <strain evidence="1">JP3_13</strain>
    </source>
</reference>
<comment type="caution">
    <text evidence="1">The sequence shown here is derived from an EMBL/GenBank/DDBJ whole genome shotgun (WGS) entry which is preliminary data.</text>
</comment>
<protein>
    <recommendedName>
        <fullName evidence="3">GNAT family N-acetyltransferase</fullName>
    </recommendedName>
</protein>
<evidence type="ECO:0000313" key="1">
    <source>
        <dbReference type="EMBL" id="PJF36131.1"/>
    </source>
</evidence>
<dbReference type="AlphaFoldDB" id="A0A2M8PF55"/>
<name>A0A2M8PF55_9CHLR</name>
<evidence type="ECO:0000313" key="2">
    <source>
        <dbReference type="Proteomes" id="UP000229681"/>
    </source>
</evidence>
<dbReference type="Proteomes" id="UP000229681">
    <property type="component" value="Unassembled WGS sequence"/>
</dbReference>
<dbReference type="EMBL" id="PGTM01000078">
    <property type="protein sequence ID" value="PJF36131.1"/>
    <property type="molecule type" value="Genomic_DNA"/>
</dbReference>
<feature type="non-terminal residue" evidence="1">
    <location>
        <position position="195"/>
    </location>
</feature>
<accession>A0A2M8PF55</accession>
<organism evidence="1 2">
    <name type="scientific">Candidatus Thermofonsia Clade 1 bacterium</name>
    <dbReference type="NCBI Taxonomy" id="2364210"/>
    <lineage>
        <taxon>Bacteria</taxon>
        <taxon>Bacillati</taxon>
        <taxon>Chloroflexota</taxon>
        <taxon>Candidatus Thermofontia</taxon>
        <taxon>Candidatus Thermofonsia Clade 1</taxon>
    </lineage>
</organism>